<keyword evidence="3" id="KW-0472">Membrane</keyword>
<feature type="domain" description="Gasdermin pore forming" evidence="4">
    <location>
        <begin position="1"/>
        <end position="76"/>
    </location>
</feature>
<protein>
    <recommendedName>
        <fullName evidence="4">Gasdermin pore forming domain-containing protein</fullName>
    </recommendedName>
</protein>
<sequence>MFSKATKTFLREIDAGGDLIPVSSLNDCDKAQLLSVMAKKKRFWWWQKPKYLFSSCACLLGDVLTDEKPVNPVVRLSLNL</sequence>
<dbReference type="EMBL" id="CATNWA010021759">
    <property type="protein sequence ID" value="CAI9623805.1"/>
    <property type="molecule type" value="Genomic_DNA"/>
</dbReference>
<evidence type="ECO:0000256" key="1">
    <source>
        <dbReference type="ARBA" id="ARBA00004308"/>
    </source>
</evidence>
<evidence type="ECO:0000313" key="5">
    <source>
        <dbReference type="EMBL" id="CAI9623805.1"/>
    </source>
</evidence>
<comment type="subcellular location">
    <subcellularLocation>
        <location evidence="1">Endomembrane system</location>
    </subcellularLocation>
</comment>
<dbReference type="InterPro" id="IPR040460">
    <property type="entry name" value="Gasdermin_pore"/>
</dbReference>
<dbReference type="PANTHER" id="PTHR15207">
    <property type="entry name" value="NONSYNDROMIC HEARING IMPAIRMENT PROTEIN"/>
    <property type="match status" value="1"/>
</dbReference>
<evidence type="ECO:0000256" key="2">
    <source>
        <dbReference type="ARBA" id="ARBA00009279"/>
    </source>
</evidence>
<comment type="caution">
    <text evidence="5">The sequence shown here is derived from an EMBL/GenBank/DDBJ whole genome shotgun (WGS) entry which is preliminary data.</text>
</comment>
<proteinExistence type="inferred from homology"/>
<accession>A0ABN9HU61</accession>
<dbReference type="Proteomes" id="UP001162483">
    <property type="component" value="Unassembled WGS sequence"/>
</dbReference>
<name>A0ABN9HU61_9NEOB</name>
<organism evidence="5 6">
    <name type="scientific">Staurois parvus</name>
    <dbReference type="NCBI Taxonomy" id="386267"/>
    <lineage>
        <taxon>Eukaryota</taxon>
        <taxon>Metazoa</taxon>
        <taxon>Chordata</taxon>
        <taxon>Craniata</taxon>
        <taxon>Vertebrata</taxon>
        <taxon>Euteleostomi</taxon>
        <taxon>Amphibia</taxon>
        <taxon>Batrachia</taxon>
        <taxon>Anura</taxon>
        <taxon>Neobatrachia</taxon>
        <taxon>Ranoidea</taxon>
        <taxon>Ranidae</taxon>
        <taxon>Staurois</taxon>
    </lineage>
</organism>
<dbReference type="PANTHER" id="PTHR15207:SF1">
    <property type="entry name" value="GASDERMIN-E"/>
    <property type="match status" value="1"/>
</dbReference>
<evidence type="ECO:0000313" key="6">
    <source>
        <dbReference type="Proteomes" id="UP001162483"/>
    </source>
</evidence>
<keyword evidence="6" id="KW-1185">Reference proteome</keyword>
<evidence type="ECO:0000256" key="3">
    <source>
        <dbReference type="ARBA" id="ARBA00023136"/>
    </source>
</evidence>
<comment type="similarity">
    <text evidence="2">Belongs to the gasdermin family.</text>
</comment>
<dbReference type="InterPro" id="IPR042377">
    <property type="entry name" value="GSDME"/>
</dbReference>
<gene>
    <name evidence="5" type="ORF">SPARVUS_LOCUS16529286</name>
</gene>
<dbReference type="Pfam" id="PF04598">
    <property type="entry name" value="Gasdermin"/>
    <property type="match status" value="1"/>
</dbReference>
<evidence type="ECO:0000259" key="4">
    <source>
        <dbReference type="Pfam" id="PF04598"/>
    </source>
</evidence>
<reference evidence="5" key="1">
    <citation type="submission" date="2023-05" db="EMBL/GenBank/DDBJ databases">
        <authorList>
            <person name="Stuckert A."/>
        </authorList>
    </citation>
    <scope>NUCLEOTIDE SEQUENCE</scope>
</reference>